<protein>
    <recommendedName>
        <fullName evidence="6">NlpC/P60 domain-containing protein</fullName>
    </recommendedName>
</protein>
<keyword evidence="3" id="KW-0378">Hydrolase</keyword>
<feature type="transmembrane region" description="Helical" evidence="5">
    <location>
        <begin position="53"/>
        <end position="72"/>
    </location>
</feature>
<dbReference type="Pfam" id="PF00877">
    <property type="entry name" value="NLPC_P60"/>
    <property type="match status" value="1"/>
</dbReference>
<dbReference type="InterPro" id="IPR038765">
    <property type="entry name" value="Papain-like_cys_pep_sf"/>
</dbReference>
<evidence type="ECO:0000256" key="4">
    <source>
        <dbReference type="ARBA" id="ARBA00022807"/>
    </source>
</evidence>
<accession>A0ABP9P6Y9</accession>
<name>A0ABP9P6Y9_9BACT</name>
<evidence type="ECO:0000256" key="1">
    <source>
        <dbReference type="ARBA" id="ARBA00007074"/>
    </source>
</evidence>
<comment type="caution">
    <text evidence="7">The sequence shown here is derived from an EMBL/GenBank/DDBJ whole genome shotgun (WGS) entry which is preliminary data.</text>
</comment>
<dbReference type="PROSITE" id="PS51935">
    <property type="entry name" value="NLPC_P60"/>
    <property type="match status" value="1"/>
</dbReference>
<dbReference type="EMBL" id="BAABIA010000005">
    <property type="protein sequence ID" value="GAA5141810.1"/>
    <property type="molecule type" value="Genomic_DNA"/>
</dbReference>
<feature type="transmembrane region" description="Helical" evidence="5">
    <location>
        <begin position="29"/>
        <end position="46"/>
    </location>
</feature>
<dbReference type="RefSeq" id="WP_345736868.1">
    <property type="nucleotide sequence ID" value="NZ_BAABIA010000005.1"/>
</dbReference>
<feature type="domain" description="NlpC/P60" evidence="6">
    <location>
        <begin position="80"/>
        <end position="232"/>
    </location>
</feature>
<evidence type="ECO:0000313" key="7">
    <source>
        <dbReference type="EMBL" id="GAA5141810.1"/>
    </source>
</evidence>
<sequence length="235" mass="26184">MPQKKLIALTLFALAAAISLWLYPVSSTLTKTAFLTSLLGFWIGLYDLCRKRPWLRGALLSLPLVFAAPFFLPTAPLDKDQLRKDYVQRMLKLADTPYVWGGENYRGIDCSGLPRRAFRDALLAHGLTHAEGSSLRKYLEHWWYDASARALGEGYRQYTIPLGLSGTIRTLDTSGLHPGDLAVTGDGLHILAYVSEGRWIQADPGIGSVAVLEGRTNPNGWFFVPVTLHRWSLLE</sequence>
<organism evidence="7 8">
    <name type="scientific">Prosthecobacter algae</name>
    <dbReference type="NCBI Taxonomy" id="1144682"/>
    <lineage>
        <taxon>Bacteria</taxon>
        <taxon>Pseudomonadati</taxon>
        <taxon>Verrucomicrobiota</taxon>
        <taxon>Verrucomicrobiia</taxon>
        <taxon>Verrucomicrobiales</taxon>
        <taxon>Verrucomicrobiaceae</taxon>
        <taxon>Prosthecobacter</taxon>
    </lineage>
</organism>
<keyword evidence="5" id="KW-0472">Membrane</keyword>
<evidence type="ECO:0000256" key="5">
    <source>
        <dbReference type="SAM" id="Phobius"/>
    </source>
</evidence>
<proteinExistence type="inferred from homology"/>
<gene>
    <name evidence="7" type="ORF">GCM10023213_26660</name>
</gene>
<dbReference type="Proteomes" id="UP001499852">
    <property type="component" value="Unassembled WGS sequence"/>
</dbReference>
<dbReference type="InterPro" id="IPR000064">
    <property type="entry name" value="NLP_P60_dom"/>
</dbReference>
<dbReference type="SUPFAM" id="SSF54001">
    <property type="entry name" value="Cysteine proteinases"/>
    <property type="match status" value="1"/>
</dbReference>
<evidence type="ECO:0000256" key="2">
    <source>
        <dbReference type="ARBA" id="ARBA00022670"/>
    </source>
</evidence>
<keyword evidence="4" id="KW-0788">Thiol protease</keyword>
<evidence type="ECO:0000256" key="3">
    <source>
        <dbReference type="ARBA" id="ARBA00022801"/>
    </source>
</evidence>
<dbReference type="Gene3D" id="3.90.1720.10">
    <property type="entry name" value="endopeptidase domain like (from Nostoc punctiforme)"/>
    <property type="match status" value="1"/>
</dbReference>
<keyword evidence="5" id="KW-1133">Transmembrane helix</keyword>
<keyword evidence="5" id="KW-0812">Transmembrane</keyword>
<keyword evidence="2" id="KW-0645">Protease</keyword>
<comment type="similarity">
    <text evidence="1">Belongs to the peptidase C40 family.</text>
</comment>
<keyword evidence="8" id="KW-1185">Reference proteome</keyword>
<reference evidence="8" key="1">
    <citation type="journal article" date="2019" name="Int. J. Syst. Evol. Microbiol.">
        <title>The Global Catalogue of Microorganisms (GCM) 10K type strain sequencing project: providing services to taxonomists for standard genome sequencing and annotation.</title>
        <authorList>
            <consortium name="The Broad Institute Genomics Platform"/>
            <consortium name="The Broad Institute Genome Sequencing Center for Infectious Disease"/>
            <person name="Wu L."/>
            <person name="Ma J."/>
        </authorList>
    </citation>
    <scope>NUCLEOTIDE SEQUENCE [LARGE SCALE GENOMIC DNA]</scope>
    <source>
        <strain evidence="8">JCM 18053</strain>
    </source>
</reference>
<evidence type="ECO:0000259" key="6">
    <source>
        <dbReference type="PROSITE" id="PS51935"/>
    </source>
</evidence>
<evidence type="ECO:0000313" key="8">
    <source>
        <dbReference type="Proteomes" id="UP001499852"/>
    </source>
</evidence>